<reference evidence="2 3" key="1">
    <citation type="submission" date="2021-03" db="EMBL/GenBank/DDBJ databases">
        <title>Microbacterium pauli sp. nov., isolated from microfiltered milk.</title>
        <authorList>
            <person name="Bellassi P."/>
            <person name="Fontana A."/>
            <person name="Callegari M.L."/>
            <person name="Lorenzo M."/>
            <person name="Cappa F."/>
        </authorList>
    </citation>
    <scope>NUCLEOTIDE SEQUENCE [LARGE SCALE GENOMIC DNA]</scope>
    <source>
        <strain evidence="2 3">DSM 18909</strain>
    </source>
</reference>
<dbReference type="Proteomes" id="UP000740605">
    <property type="component" value="Unassembled WGS sequence"/>
</dbReference>
<evidence type="ECO:0000313" key="3">
    <source>
        <dbReference type="Proteomes" id="UP000740605"/>
    </source>
</evidence>
<organism evidence="2 3">
    <name type="scientific">Microbacterium flavum</name>
    <dbReference type="NCBI Taxonomy" id="415216"/>
    <lineage>
        <taxon>Bacteria</taxon>
        <taxon>Bacillati</taxon>
        <taxon>Actinomycetota</taxon>
        <taxon>Actinomycetes</taxon>
        <taxon>Micrococcales</taxon>
        <taxon>Microbacteriaceae</taxon>
        <taxon>Microbacterium</taxon>
    </lineage>
</organism>
<dbReference type="EMBL" id="JAFLHG010000006">
    <property type="protein sequence ID" value="MBT8798118.1"/>
    <property type="molecule type" value="Genomic_DNA"/>
</dbReference>
<evidence type="ECO:0000313" key="2">
    <source>
        <dbReference type="EMBL" id="MBT8798118.1"/>
    </source>
</evidence>
<keyword evidence="1" id="KW-1133">Transmembrane helix</keyword>
<sequence>MTAVVTAGEQTALYVTSIIILLGTLTAFVVQYVRSRRRGGGGRGPDAGAGDS</sequence>
<evidence type="ECO:0000256" key="1">
    <source>
        <dbReference type="SAM" id="Phobius"/>
    </source>
</evidence>
<keyword evidence="3" id="KW-1185">Reference proteome</keyword>
<gene>
    <name evidence="2" type="ORF">J0P97_08545</name>
</gene>
<comment type="caution">
    <text evidence="2">The sequence shown here is derived from an EMBL/GenBank/DDBJ whole genome shotgun (WGS) entry which is preliminary data.</text>
</comment>
<keyword evidence="1" id="KW-0472">Membrane</keyword>
<dbReference type="RefSeq" id="WP_215487376.1">
    <property type="nucleotide sequence ID" value="NZ_BAAAPJ010000002.1"/>
</dbReference>
<keyword evidence="1" id="KW-0812">Transmembrane</keyword>
<name>A0ABS5XUA4_9MICO</name>
<protein>
    <submittedName>
        <fullName evidence="2">Uncharacterized protein</fullName>
    </submittedName>
</protein>
<feature type="transmembrane region" description="Helical" evidence="1">
    <location>
        <begin position="12"/>
        <end position="33"/>
    </location>
</feature>
<accession>A0ABS5XUA4</accession>
<proteinExistence type="predicted"/>